<name>A0A0N9WDT0_PSEFL</name>
<dbReference type="GO" id="GO:0008843">
    <property type="term" value="F:endochitinase activity"/>
    <property type="evidence" value="ECO:0007669"/>
    <property type="project" value="UniProtKB-EC"/>
</dbReference>
<reference evidence="6 7" key="2">
    <citation type="journal article" date="2018" name="Nature">
        <title>Mutant phenotypes for thousands of bacterial genes of unknown function.</title>
        <authorList>
            <person name="Price M.N."/>
            <person name="Wetmore K.M."/>
            <person name="Waters R.J."/>
            <person name="Callaghan M."/>
            <person name="Ray J."/>
            <person name="Liu H."/>
            <person name="Kuehl J.V."/>
            <person name="Melnyk R.A."/>
            <person name="Lamson J.S."/>
            <person name="Suh Y."/>
            <person name="Carlson H.K."/>
            <person name="Esquivel Z."/>
            <person name="Sadeeshkumar H."/>
            <person name="Chakraborty R."/>
            <person name="Zane G.M."/>
            <person name="Rubin B.E."/>
            <person name="Wall J.D."/>
            <person name="Visel A."/>
            <person name="Bristow J."/>
            <person name="Blow M.J."/>
            <person name="Arkin A.P."/>
            <person name="Deutschbauer A.M."/>
        </authorList>
    </citation>
    <scope>NUCLEOTIDE SEQUENCE [LARGE SCALE GENOMIC DNA]</scope>
    <source>
        <strain evidence="6 7">FW300-N2E3</strain>
    </source>
</reference>
<dbReference type="Gene3D" id="3.20.20.80">
    <property type="entry name" value="Glycosidases"/>
    <property type="match status" value="1"/>
</dbReference>
<evidence type="ECO:0000256" key="3">
    <source>
        <dbReference type="ARBA" id="ARBA00023024"/>
    </source>
</evidence>
<dbReference type="InterPro" id="IPR017853">
    <property type="entry name" value="GH"/>
</dbReference>
<keyword evidence="4" id="KW-0119">Carbohydrate metabolism</keyword>
<dbReference type="SMART" id="SM00636">
    <property type="entry name" value="Glyco_18"/>
    <property type="match status" value="1"/>
</dbReference>
<dbReference type="GO" id="GO:0005576">
    <property type="term" value="C:extracellular region"/>
    <property type="evidence" value="ECO:0007669"/>
    <property type="project" value="TreeGrafter"/>
</dbReference>
<dbReference type="GO" id="GO:0000272">
    <property type="term" value="P:polysaccharide catabolic process"/>
    <property type="evidence" value="ECO:0007669"/>
    <property type="project" value="UniProtKB-KW"/>
</dbReference>
<sequence>MTTKQPGASQANRKVRVSQLVYDTDPGTLVNGEVWGGGAAELTYALNNFDPATRDDQLSYTPGRMAKNVFNQYEDNDYRCFCYYSDWGIGDPRYGIKPAPEPTPALAKGGRGTDIMRLLGKTGTFDKIVVGFAAIVGDKGVNRDVINKAVINWGLSPALDPENPTREELDAAELIALALAMFIDPWNDVAAYINCGFNGWKSNDYADLYDPAKAQGVLGALLKLQTANPDLKLSLSLGGWSMSHAFYHIARDPEKTARCIDSLVAIFTLWPMFNEIDIDWEYPSVSGNEPQVGDEWKANDFDDDDPAYFAVFIQALKTKLTAIGKGSVKISIAAIADPVKLAKSNIPLLIQAGLGGINLMCYDFFGTPWAPKIQHHCNLYRGDPADITENSVHSAVQYLLGLGVPSKIIFIGYAGYSRNAQQAVLTSVSPLLGTYTQRPGTEDVPNSTPGCFEPGITEWPGAMKHYLDLETKQPMNGFTLYTDEKADADFLYNRTTQVFMSLDTPRTVKAKGEYVAKWNLGGLFSWMGDHDNGMLNNAACEGVGRTVKTQVIDMAPFYYKGATTLQP</sequence>
<evidence type="ECO:0000313" key="6">
    <source>
        <dbReference type="EMBL" id="ALI00104.1"/>
    </source>
</evidence>
<accession>A0A0N9WDT0</accession>
<dbReference type="PROSITE" id="PS51910">
    <property type="entry name" value="GH18_2"/>
    <property type="match status" value="1"/>
</dbReference>
<dbReference type="GO" id="GO:0008061">
    <property type="term" value="F:chitin binding"/>
    <property type="evidence" value="ECO:0007669"/>
    <property type="project" value="InterPro"/>
</dbReference>
<evidence type="ECO:0000256" key="1">
    <source>
        <dbReference type="ARBA" id="ARBA00000822"/>
    </source>
</evidence>
<reference evidence="7" key="1">
    <citation type="submission" date="2015-09" db="EMBL/GenBank/DDBJ databases">
        <title>Whole genome sequence of Pseudomonas fluorescens FW300-N2E3.</title>
        <authorList>
            <person name="Ray J."/>
            <person name="Melnyk R."/>
            <person name="Deutschbauer A."/>
        </authorList>
    </citation>
    <scope>NUCLEOTIDE SEQUENCE [LARGE SCALE GENOMIC DNA]</scope>
    <source>
        <strain evidence="7">FW300-N2E3</strain>
    </source>
</reference>
<dbReference type="InterPro" id="IPR050314">
    <property type="entry name" value="Glycosyl_Hydrlase_18"/>
</dbReference>
<feature type="domain" description="GH18" evidence="5">
    <location>
        <begin position="78"/>
        <end position="546"/>
    </location>
</feature>
<dbReference type="AlphaFoldDB" id="A0A0N9WDT0"/>
<dbReference type="Gene3D" id="3.10.50.10">
    <property type="match status" value="2"/>
</dbReference>
<evidence type="ECO:0000256" key="4">
    <source>
        <dbReference type="ARBA" id="ARBA00023326"/>
    </source>
</evidence>
<keyword evidence="4" id="KW-0624">Polysaccharide degradation</keyword>
<protein>
    <recommendedName>
        <fullName evidence="2">chitinase</fullName>
        <ecNumber evidence="2">3.2.1.14</ecNumber>
    </recommendedName>
</protein>
<proteinExistence type="predicted"/>
<dbReference type="SUPFAM" id="SSF51445">
    <property type="entry name" value="(Trans)glycosidases"/>
    <property type="match status" value="1"/>
</dbReference>
<gene>
    <name evidence="6" type="ORF">AO353_03240</name>
</gene>
<dbReference type="RefSeq" id="WP_054593658.1">
    <property type="nucleotide sequence ID" value="NZ_CP012830.1"/>
</dbReference>
<dbReference type="EMBL" id="CP012830">
    <property type="protein sequence ID" value="ALI00104.1"/>
    <property type="molecule type" value="Genomic_DNA"/>
</dbReference>
<dbReference type="InterPro" id="IPR029070">
    <property type="entry name" value="Chitinase_insertion_sf"/>
</dbReference>
<organism evidence="6 7">
    <name type="scientific">Pseudomonas fluorescens</name>
    <dbReference type="NCBI Taxonomy" id="294"/>
    <lineage>
        <taxon>Bacteria</taxon>
        <taxon>Pseudomonadati</taxon>
        <taxon>Pseudomonadota</taxon>
        <taxon>Gammaproteobacteria</taxon>
        <taxon>Pseudomonadales</taxon>
        <taxon>Pseudomonadaceae</taxon>
        <taxon>Pseudomonas</taxon>
    </lineage>
</organism>
<comment type="catalytic activity">
    <reaction evidence="1">
        <text>Random endo-hydrolysis of N-acetyl-beta-D-glucosaminide (1-&gt;4)-beta-linkages in chitin and chitodextrins.</text>
        <dbReference type="EC" id="3.2.1.14"/>
    </reaction>
</comment>
<dbReference type="PANTHER" id="PTHR11177:SF317">
    <property type="entry name" value="CHITINASE 12-RELATED"/>
    <property type="match status" value="1"/>
</dbReference>
<dbReference type="GO" id="GO:0006032">
    <property type="term" value="P:chitin catabolic process"/>
    <property type="evidence" value="ECO:0007669"/>
    <property type="project" value="UniProtKB-KW"/>
</dbReference>
<dbReference type="InterPro" id="IPR011583">
    <property type="entry name" value="Chitinase_II/V-like_cat"/>
</dbReference>
<evidence type="ECO:0000313" key="7">
    <source>
        <dbReference type="Proteomes" id="UP000066487"/>
    </source>
</evidence>
<dbReference type="OrthoDB" id="9775889at2"/>
<dbReference type="Proteomes" id="UP000066487">
    <property type="component" value="Chromosome"/>
</dbReference>
<evidence type="ECO:0000259" key="5">
    <source>
        <dbReference type="PROSITE" id="PS51910"/>
    </source>
</evidence>
<dbReference type="EC" id="3.2.1.14" evidence="2"/>
<dbReference type="PANTHER" id="PTHR11177">
    <property type="entry name" value="CHITINASE"/>
    <property type="match status" value="1"/>
</dbReference>
<dbReference type="InterPro" id="IPR001223">
    <property type="entry name" value="Glyco_hydro18_cat"/>
</dbReference>
<evidence type="ECO:0000256" key="2">
    <source>
        <dbReference type="ARBA" id="ARBA00012729"/>
    </source>
</evidence>
<keyword evidence="3" id="KW-0146">Chitin degradation</keyword>
<dbReference type="Pfam" id="PF00704">
    <property type="entry name" value="Glyco_hydro_18"/>
    <property type="match status" value="1"/>
</dbReference>
<dbReference type="SUPFAM" id="SSF54556">
    <property type="entry name" value="Chitinase insertion domain"/>
    <property type="match status" value="1"/>
</dbReference>